<accession>A0A9W8A646</accession>
<feature type="region of interest" description="Disordered" evidence="1">
    <location>
        <begin position="1"/>
        <end position="87"/>
    </location>
</feature>
<organism evidence="2 3">
    <name type="scientific">Mycoemilia scoparia</name>
    <dbReference type="NCBI Taxonomy" id="417184"/>
    <lineage>
        <taxon>Eukaryota</taxon>
        <taxon>Fungi</taxon>
        <taxon>Fungi incertae sedis</taxon>
        <taxon>Zoopagomycota</taxon>
        <taxon>Kickxellomycotina</taxon>
        <taxon>Kickxellomycetes</taxon>
        <taxon>Kickxellales</taxon>
        <taxon>Kickxellaceae</taxon>
        <taxon>Mycoemilia</taxon>
    </lineage>
</organism>
<dbReference type="EMBL" id="JANBPU010000006">
    <property type="protein sequence ID" value="KAJ1921163.1"/>
    <property type="molecule type" value="Genomic_DNA"/>
</dbReference>
<dbReference type="AlphaFoldDB" id="A0A9W8A646"/>
<sequence>MQNYDGKRRLASPPPQQKPSQSAIIHPPPVMSSSPMFTNVNAHPPPSTYRISSAFSIPSTSHNPHHAMPKPGPLEPHHEDRFGRGYSPQEDYHQYQVRSPAPVQYQHAVPTIREERPGHDTTSAGGGAAGGFGSRGAGGLVPDPAVSATIFDKICRLEKLCEAILENQFRQNSRLEALELALLSSPRAPAHARQFSAFEQRTSTTHPLAGYEAFTPQQVERPGGSGVNMTPHSGSTIQSPTPRGMGHEKSLSGTMLPPLRSIVRGVKSPTPRSDSTQGLHSDSVKIKRQKPVPVSKPDLTDPALQRKYKLALLRLLSLDSFYPTDHCMLGVFRKEDDFSPEAIEIHSSHLLSWSRSWLRYTRNAVLRGTFDNSISKSREQLAKQLQQDMNSTEEFTTPENIRRVALLRLLYFQWQSENRLGTKSSSMYRDYESRLNEIKALPSSEQEVRWNTILGEEDKWWKIFQQSASQATSAGGNSSGATGTKKD</sequence>
<gene>
    <name evidence="2" type="ORF">H4219_000761</name>
</gene>
<proteinExistence type="predicted"/>
<feature type="compositionally biased region" description="Polar residues" evidence="1">
    <location>
        <begin position="49"/>
        <end position="62"/>
    </location>
</feature>
<name>A0A9W8A646_9FUNG</name>
<feature type="region of interest" description="Disordered" evidence="1">
    <location>
        <begin position="219"/>
        <end position="254"/>
    </location>
</feature>
<dbReference type="Proteomes" id="UP001150538">
    <property type="component" value="Unassembled WGS sequence"/>
</dbReference>
<comment type="caution">
    <text evidence="2">The sequence shown here is derived from an EMBL/GenBank/DDBJ whole genome shotgun (WGS) entry which is preliminary data.</text>
</comment>
<feature type="region of interest" description="Disordered" evidence="1">
    <location>
        <begin position="468"/>
        <end position="487"/>
    </location>
</feature>
<protein>
    <submittedName>
        <fullName evidence="2">Uncharacterized protein</fullName>
    </submittedName>
</protein>
<feature type="compositionally biased region" description="Polar residues" evidence="1">
    <location>
        <begin position="31"/>
        <end position="41"/>
    </location>
</feature>
<evidence type="ECO:0000313" key="2">
    <source>
        <dbReference type="EMBL" id="KAJ1921163.1"/>
    </source>
</evidence>
<evidence type="ECO:0000313" key="3">
    <source>
        <dbReference type="Proteomes" id="UP001150538"/>
    </source>
</evidence>
<feature type="compositionally biased region" description="Polar residues" evidence="1">
    <location>
        <begin position="227"/>
        <end position="241"/>
    </location>
</feature>
<reference evidence="2" key="1">
    <citation type="submission" date="2022-07" db="EMBL/GenBank/DDBJ databases">
        <title>Phylogenomic reconstructions and comparative analyses of Kickxellomycotina fungi.</title>
        <authorList>
            <person name="Reynolds N.K."/>
            <person name="Stajich J.E."/>
            <person name="Barry K."/>
            <person name="Grigoriev I.V."/>
            <person name="Crous P."/>
            <person name="Smith M.E."/>
        </authorList>
    </citation>
    <scope>NUCLEOTIDE SEQUENCE</scope>
    <source>
        <strain evidence="2">NBRC 100468</strain>
    </source>
</reference>
<keyword evidence="3" id="KW-1185">Reference proteome</keyword>
<evidence type="ECO:0000256" key="1">
    <source>
        <dbReference type="SAM" id="MobiDB-lite"/>
    </source>
</evidence>
<dbReference type="OrthoDB" id="5576941at2759"/>